<feature type="region of interest" description="Disordered" evidence="3">
    <location>
        <begin position="409"/>
        <end position="435"/>
    </location>
</feature>
<keyword evidence="6" id="KW-1185">Reference proteome</keyword>
<dbReference type="GeneID" id="28996931"/>
<proteinExistence type="predicted"/>
<feature type="region of interest" description="Disordered" evidence="3">
    <location>
        <begin position="501"/>
        <end position="581"/>
    </location>
</feature>
<keyword evidence="1" id="KW-0880">Kelch repeat</keyword>
<evidence type="ECO:0008006" key="7">
    <source>
        <dbReference type="Google" id="ProtNLM"/>
    </source>
</evidence>
<keyword evidence="4" id="KW-1133">Transmembrane helix</keyword>
<protein>
    <recommendedName>
        <fullName evidence="7">Galactose oxidase</fullName>
    </recommendedName>
</protein>
<dbReference type="Gene3D" id="2.120.10.80">
    <property type="entry name" value="Kelch-type beta propeller"/>
    <property type="match status" value="2"/>
</dbReference>
<reference evidence="6" key="1">
    <citation type="submission" date="2015-06" db="EMBL/GenBank/DDBJ databases">
        <title>Expansion of signal transduction pathways in fungi by whole-genome duplication.</title>
        <authorList>
            <consortium name="DOE Joint Genome Institute"/>
            <person name="Corrochano L.M."/>
            <person name="Kuo A."/>
            <person name="Marcet-Houben M."/>
            <person name="Polaino S."/>
            <person name="Salamov A."/>
            <person name="Villalobos J.M."/>
            <person name="Alvarez M.I."/>
            <person name="Avalos J."/>
            <person name="Benito E.P."/>
            <person name="Benoit I."/>
            <person name="Burger G."/>
            <person name="Camino L.P."/>
            <person name="Canovas D."/>
            <person name="Cerda-Olmedo E."/>
            <person name="Cheng J.-F."/>
            <person name="Dominguez A."/>
            <person name="Elias M."/>
            <person name="Eslava A.P."/>
            <person name="Glaser F."/>
            <person name="Grimwood J."/>
            <person name="Gutierrez G."/>
            <person name="Heitman J."/>
            <person name="Henrissat B."/>
            <person name="Iturriaga E.A."/>
            <person name="Lang B.F."/>
            <person name="Lavin J.L."/>
            <person name="Lee S."/>
            <person name="Li W."/>
            <person name="Lindquist E."/>
            <person name="Lopez-Garcia S."/>
            <person name="Luque E.M."/>
            <person name="Marcos A.T."/>
            <person name="Martin J."/>
            <person name="McCluskey K."/>
            <person name="Medina H.R."/>
            <person name="Miralles-Duran A."/>
            <person name="Miyazaki A."/>
            <person name="Munoz-Torres E."/>
            <person name="Oguiza J.A."/>
            <person name="Ohm R."/>
            <person name="Olmedo M."/>
            <person name="Orejas M."/>
            <person name="Ortiz-Castellanos L."/>
            <person name="Pisabarro A.G."/>
            <person name="Rodriguez-Romero J."/>
            <person name="Ruiz-Herrera J."/>
            <person name="Ruiz-Vazquez R."/>
            <person name="Sanz C."/>
            <person name="Schackwitz W."/>
            <person name="Schmutz J."/>
            <person name="Shahriari M."/>
            <person name="Shelest E."/>
            <person name="Silva-Franco F."/>
            <person name="Soanes D."/>
            <person name="Syed K."/>
            <person name="Tagua V.G."/>
            <person name="Talbot N.J."/>
            <person name="Thon M."/>
            <person name="De vries R.P."/>
            <person name="Wiebenga A."/>
            <person name="Yadav J.S."/>
            <person name="Braun E.L."/>
            <person name="Baker S."/>
            <person name="Garre V."/>
            <person name="Horwitz B."/>
            <person name="Torres-Martinez S."/>
            <person name="Idnurm A."/>
            <person name="Herrera-Estrella A."/>
            <person name="Gabaldon T."/>
            <person name="Grigoriev I.V."/>
        </authorList>
    </citation>
    <scope>NUCLEOTIDE SEQUENCE [LARGE SCALE GENOMIC DNA]</scope>
    <source>
        <strain evidence="6">NRRL 1555(-)</strain>
    </source>
</reference>
<dbReference type="RefSeq" id="XP_018291025.1">
    <property type="nucleotide sequence ID" value="XM_018436025.1"/>
</dbReference>
<feature type="compositionally biased region" description="Low complexity" evidence="3">
    <location>
        <begin position="541"/>
        <end position="565"/>
    </location>
</feature>
<evidence type="ECO:0000313" key="5">
    <source>
        <dbReference type="EMBL" id="OAD72985.1"/>
    </source>
</evidence>
<organism evidence="5 6">
    <name type="scientific">Phycomyces blakesleeanus (strain ATCC 8743b / DSM 1359 / FGSC 10004 / NBRC 33097 / NRRL 1555)</name>
    <dbReference type="NCBI Taxonomy" id="763407"/>
    <lineage>
        <taxon>Eukaryota</taxon>
        <taxon>Fungi</taxon>
        <taxon>Fungi incertae sedis</taxon>
        <taxon>Mucoromycota</taxon>
        <taxon>Mucoromycotina</taxon>
        <taxon>Mucoromycetes</taxon>
        <taxon>Mucorales</taxon>
        <taxon>Phycomycetaceae</taxon>
        <taxon>Phycomyces</taxon>
    </lineage>
</organism>
<evidence type="ECO:0000256" key="3">
    <source>
        <dbReference type="SAM" id="MobiDB-lite"/>
    </source>
</evidence>
<dbReference type="InterPro" id="IPR006652">
    <property type="entry name" value="Kelch_1"/>
</dbReference>
<dbReference type="Proteomes" id="UP000077315">
    <property type="component" value="Unassembled WGS sequence"/>
</dbReference>
<dbReference type="PANTHER" id="PTHR46093:SF18">
    <property type="entry name" value="FIBRONECTIN TYPE-III DOMAIN-CONTAINING PROTEIN"/>
    <property type="match status" value="1"/>
</dbReference>
<feature type="compositionally biased region" description="Polar residues" evidence="3">
    <location>
        <begin position="596"/>
        <end position="608"/>
    </location>
</feature>
<accession>A0A162X7M3</accession>
<keyword evidence="4" id="KW-0472">Membrane</keyword>
<feature type="region of interest" description="Disordered" evidence="3">
    <location>
        <begin position="833"/>
        <end position="861"/>
    </location>
</feature>
<dbReference type="VEuPathDB" id="FungiDB:PHYBLDRAFT_169242"/>
<evidence type="ECO:0000313" key="6">
    <source>
        <dbReference type="Proteomes" id="UP000077315"/>
    </source>
</evidence>
<sequence length="861" mass="94335">MSRKYNVVVSLWKIFLSTNVNISVSTNGSCYEIRVIMSVVIIAFAVITHEMRTHHTVTKTPTSLFILGGFSNPNHTSFAQSYFPIAGHTTHWYSENLLVLFGQTLTNLGPPLKIINPNNKYNTNLISSSSSSSHPEPQSRMHHTSVLSNDTLWVIGGQTSDPTKAFADIWALSISKQRWTHITDLEKPITGHSSIQYKSWLISCFGVTSYMYSNQCTIFDTVQQIMIPTSIIPDKILGLGGIPRARTSTTMSLVNDRIVVFGGQNGDEFMSDVWQLDLKDAPQLAWNHMQSNLVEPRSGHVAVQLNSSLILYHGGQTSLHSLATRHLFLSLPMFTWTASESLEHYTKRSPIAADADNEIVHAYATDREPSANAKSGPGVGMIVGIVVAVLAFVGIAIGLLVWHRHRRVRGRRHPQSRATRFSLSPPPGSRQARYSSASIAPRLSMNSILARQHSAGMEDFLIAKPEMAMTRASIINQAASRPTSLVSHRISSLLDRRQSLATSNPSVGDRRQSLMNSSVSLGLGTGGDRRQSQTILNQLGNNNSNTNTCSSANTNSNTSNMNLSNVPESSEMFVPPHIRGSDLHLPSLDQVCEQASQESLVLGSQHSTTEPDDRTDPPVVSKRRRRESKALKRLTLTIFSNRNSQGEDSPVSGSPSNKFLKRYTIASTPTSESPSPQAPKTSRRSSLFRLLQLPVPAASSASTSAGASSSYPSSASVYNKRSKGSMLDPRPSNVGSIGAKSVASVQWVEFNDAMDYKEQGDSRPVPLSVANPYRRSVFTTRSSLSLESSNHSAHSSCANSPLSSPQSPTFVISPPSHYHLTMLETMSWGDELMQRQRQVQTRDDIPSTTTSKLRITNDEPA</sequence>
<feature type="region of interest" description="Disordered" evidence="3">
    <location>
        <begin position="699"/>
        <end position="734"/>
    </location>
</feature>
<evidence type="ECO:0000256" key="2">
    <source>
        <dbReference type="ARBA" id="ARBA00022737"/>
    </source>
</evidence>
<dbReference type="AlphaFoldDB" id="A0A162X7M3"/>
<feature type="transmembrane region" description="Helical" evidence="4">
    <location>
        <begin position="379"/>
        <end position="402"/>
    </location>
</feature>
<dbReference type="InterPro" id="IPR015915">
    <property type="entry name" value="Kelch-typ_b-propeller"/>
</dbReference>
<dbReference type="EMBL" id="KV440982">
    <property type="protein sequence ID" value="OAD72985.1"/>
    <property type="molecule type" value="Genomic_DNA"/>
</dbReference>
<dbReference type="PANTHER" id="PTHR46093">
    <property type="entry name" value="ACYL-COA-BINDING DOMAIN-CONTAINING PROTEIN 5"/>
    <property type="match status" value="1"/>
</dbReference>
<feature type="compositionally biased region" description="Low complexity" evidence="3">
    <location>
        <begin position="699"/>
        <end position="716"/>
    </location>
</feature>
<dbReference type="SUPFAM" id="SSF117281">
    <property type="entry name" value="Kelch motif"/>
    <property type="match status" value="1"/>
</dbReference>
<evidence type="ECO:0000256" key="4">
    <source>
        <dbReference type="SAM" id="Phobius"/>
    </source>
</evidence>
<dbReference type="STRING" id="763407.A0A162X7M3"/>
<feature type="region of interest" description="Disordered" evidence="3">
    <location>
        <begin position="596"/>
        <end position="657"/>
    </location>
</feature>
<dbReference type="Pfam" id="PF01344">
    <property type="entry name" value="Kelch_1"/>
    <property type="match status" value="2"/>
</dbReference>
<keyword evidence="2" id="KW-0677">Repeat</keyword>
<feature type="compositionally biased region" description="Polar residues" evidence="3">
    <location>
        <begin position="637"/>
        <end position="657"/>
    </location>
</feature>
<evidence type="ECO:0000256" key="1">
    <source>
        <dbReference type="ARBA" id="ARBA00022441"/>
    </source>
</evidence>
<dbReference type="OrthoDB" id="199599at2759"/>
<gene>
    <name evidence="5" type="ORF">PHYBLDRAFT_169242</name>
</gene>
<dbReference type="InParanoid" id="A0A162X7M3"/>
<name>A0A162X7M3_PHYB8</name>
<keyword evidence="4" id="KW-0812">Transmembrane</keyword>